<reference evidence="2 3" key="1">
    <citation type="submission" date="2020-03" db="EMBL/GenBank/DDBJ databases">
        <title>Draft Genome Sequence of Cudoniella acicularis.</title>
        <authorList>
            <person name="Buettner E."/>
            <person name="Kellner H."/>
        </authorList>
    </citation>
    <scope>NUCLEOTIDE SEQUENCE [LARGE SCALE GENOMIC DNA]</scope>
    <source>
        <strain evidence="2 3">DSM 108380</strain>
    </source>
</reference>
<name>A0A8H4VZ17_9HELO</name>
<keyword evidence="3" id="KW-1185">Reference proteome</keyword>
<protein>
    <submittedName>
        <fullName evidence="2">Uncharacterized protein</fullName>
    </submittedName>
</protein>
<evidence type="ECO:0000256" key="1">
    <source>
        <dbReference type="SAM" id="SignalP"/>
    </source>
</evidence>
<dbReference type="Proteomes" id="UP000566819">
    <property type="component" value="Unassembled WGS sequence"/>
</dbReference>
<comment type="caution">
    <text evidence="2">The sequence shown here is derived from an EMBL/GenBank/DDBJ whole genome shotgun (WGS) entry which is preliminary data.</text>
</comment>
<feature type="signal peptide" evidence="1">
    <location>
        <begin position="1"/>
        <end position="20"/>
    </location>
</feature>
<dbReference type="EMBL" id="JAAMPI010000922">
    <property type="protein sequence ID" value="KAF4627716.1"/>
    <property type="molecule type" value="Genomic_DNA"/>
</dbReference>
<dbReference type="AlphaFoldDB" id="A0A8H4VZ17"/>
<evidence type="ECO:0000313" key="3">
    <source>
        <dbReference type="Proteomes" id="UP000566819"/>
    </source>
</evidence>
<proteinExistence type="predicted"/>
<accession>A0A8H4VZ17</accession>
<feature type="chain" id="PRO_5034765490" evidence="1">
    <location>
        <begin position="21"/>
        <end position="151"/>
    </location>
</feature>
<evidence type="ECO:0000313" key="2">
    <source>
        <dbReference type="EMBL" id="KAF4627716.1"/>
    </source>
</evidence>
<keyword evidence="1" id="KW-0732">Signal</keyword>
<sequence>MHFPTLLTTIIAATATIVSAIPTSEDVGAKSLQARGCPSGMSVCGRCDGTQCKIAGIEYPCQIGKCTSQSGGGDGKICGYYGAFIGGNGTVEVTKMLEDCCDAGHCTNQVLYPERSKKLLIRNQNLILNFWQQKSLESEDPSTHFGFDKIS</sequence>
<gene>
    <name evidence="2" type="ORF">G7Y89_g10438</name>
</gene>
<dbReference type="OrthoDB" id="4983586at2759"/>
<organism evidence="2 3">
    <name type="scientific">Cudoniella acicularis</name>
    <dbReference type="NCBI Taxonomy" id="354080"/>
    <lineage>
        <taxon>Eukaryota</taxon>
        <taxon>Fungi</taxon>
        <taxon>Dikarya</taxon>
        <taxon>Ascomycota</taxon>
        <taxon>Pezizomycotina</taxon>
        <taxon>Leotiomycetes</taxon>
        <taxon>Helotiales</taxon>
        <taxon>Tricladiaceae</taxon>
        <taxon>Cudoniella</taxon>
    </lineage>
</organism>